<comment type="caution">
    <text evidence="2">The sequence shown here is derived from an EMBL/GenBank/DDBJ whole genome shotgun (WGS) entry which is preliminary data.</text>
</comment>
<keyword evidence="1" id="KW-0472">Membrane</keyword>
<sequence>MREDRWERMLQNGLKKETEHIGVSDFLKTRIDMEITARQEESIMKKKMHFKRYIAVAACVCLLVPAGIFAGGKVSSYTSGTDGADYKTSSDWKDLNAMEEKAGIETDAVENFSNGYQFSEISTVPFNALDEEGVRMFKEIELQVRYQNDAGNEINCYMNRADDRMTDDRTPDQTAELDGVTVSCYEETYKFVPTDYEETAEDRALEAAGGYYISYGNDKVEVLDSLSVNWEKDGVSYGIQGFDTDLTPEELFAMAGEMIQG</sequence>
<organism evidence="2 3">
    <name type="scientific">Candidatus Anaerobutyricum stercoripullorum</name>
    <dbReference type="NCBI Taxonomy" id="2838456"/>
    <lineage>
        <taxon>Bacteria</taxon>
        <taxon>Bacillati</taxon>
        <taxon>Bacillota</taxon>
        <taxon>Clostridia</taxon>
        <taxon>Lachnospirales</taxon>
        <taxon>Lachnospiraceae</taxon>
        <taxon>Anaerobutyricum</taxon>
    </lineage>
</organism>
<evidence type="ECO:0008006" key="4">
    <source>
        <dbReference type="Google" id="ProtNLM"/>
    </source>
</evidence>
<keyword evidence="1" id="KW-1133">Transmembrane helix</keyword>
<evidence type="ECO:0000256" key="1">
    <source>
        <dbReference type="SAM" id="Phobius"/>
    </source>
</evidence>
<feature type="transmembrane region" description="Helical" evidence="1">
    <location>
        <begin position="53"/>
        <end position="72"/>
    </location>
</feature>
<evidence type="ECO:0000313" key="2">
    <source>
        <dbReference type="EMBL" id="HIX72003.1"/>
    </source>
</evidence>
<protein>
    <recommendedName>
        <fullName evidence="4">DUF4367 domain-containing protein</fullName>
    </recommendedName>
</protein>
<gene>
    <name evidence="2" type="ORF">H9849_03165</name>
</gene>
<keyword evidence="1" id="KW-0812">Transmembrane</keyword>
<name>A0A9D1X361_9FIRM</name>
<dbReference type="Proteomes" id="UP000886805">
    <property type="component" value="Unassembled WGS sequence"/>
</dbReference>
<proteinExistence type="predicted"/>
<reference evidence="2" key="1">
    <citation type="journal article" date="2021" name="PeerJ">
        <title>Extensive microbial diversity within the chicken gut microbiome revealed by metagenomics and culture.</title>
        <authorList>
            <person name="Gilroy R."/>
            <person name="Ravi A."/>
            <person name="Getino M."/>
            <person name="Pursley I."/>
            <person name="Horton D.L."/>
            <person name="Alikhan N.F."/>
            <person name="Baker D."/>
            <person name="Gharbi K."/>
            <person name="Hall N."/>
            <person name="Watson M."/>
            <person name="Adriaenssens E.M."/>
            <person name="Foster-Nyarko E."/>
            <person name="Jarju S."/>
            <person name="Secka A."/>
            <person name="Antonio M."/>
            <person name="Oren A."/>
            <person name="Chaudhuri R.R."/>
            <person name="La Ragione R."/>
            <person name="Hildebrand F."/>
            <person name="Pallen M.J."/>
        </authorList>
    </citation>
    <scope>NUCLEOTIDE SEQUENCE</scope>
    <source>
        <strain evidence="2">ChiSxjej3B15-1167</strain>
    </source>
</reference>
<reference evidence="2" key="2">
    <citation type="submission" date="2021-04" db="EMBL/GenBank/DDBJ databases">
        <authorList>
            <person name="Gilroy R."/>
        </authorList>
    </citation>
    <scope>NUCLEOTIDE SEQUENCE</scope>
    <source>
        <strain evidence="2">ChiSxjej3B15-1167</strain>
    </source>
</reference>
<evidence type="ECO:0000313" key="3">
    <source>
        <dbReference type="Proteomes" id="UP000886805"/>
    </source>
</evidence>
<dbReference type="AlphaFoldDB" id="A0A9D1X361"/>
<dbReference type="EMBL" id="DXEQ01000093">
    <property type="protein sequence ID" value="HIX72003.1"/>
    <property type="molecule type" value="Genomic_DNA"/>
</dbReference>
<accession>A0A9D1X361</accession>